<evidence type="ECO:0000313" key="2">
    <source>
        <dbReference type="EMBL" id="RGX97382.1"/>
    </source>
</evidence>
<accession>A0AA92UNS5</accession>
<protein>
    <submittedName>
        <fullName evidence="2">Uncharacterized protein</fullName>
    </submittedName>
</protein>
<evidence type="ECO:0000256" key="1">
    <source>
        <dbReference type="SAM" id="Phobius"/>
    </source>
</evidence>
<name>A0AA92UNS5_9BACT</name>
<feature type="transmembrane region" description="Helical" evidence="1">
    <location>
        <begin position="30"/>
        <end position="50"/>
    </location>
</feature>
<organism evidence="2 3">
    <name type="scientific">Segatella copri</name>
    <dbReference type="NCBI Taxonomy" id="165179"/>
    <lineage>
        <taxon>Bacteria</taxon>
        <taxon>Pseudomonadati</taxon>
        <taxon>Bacteroidota</taxon>
        <taxon>Bacteroidia</taxon>
        <taxon>Bacteroidales</taxon>
        <taxon>Prevotellaceae</taxon>
        <taxon>Segatella</taxon>
    </lineage>
</organism>
<dbReference type="Proteomes" id="UP000285604">
    <property type="component" value="Unassembled WGS sequence"/>
</dbReference>
<keyword evidence="1" id="KW-0472">Membrane</keyword>
<keyword evidence="1" id="KW-0812">Transmembrane</keyword>
<keyword evidence="1" id="KW-1133">Transmembrane helix</keyword>
<evidence type="ECO:0000313" key="3">
    <source>
        <dbReference type="Proteomes" id="UP000285604"/>
    </source>
</evidence>
<dbReference type="EMBL" id="QSCI01000008">
    <property type="protein sequence ID" value="RGX97382.1"/>
    <property type="molecule type" value="Genomic_DNA"/>
</dbReference>
<proteinExistence type="predicted"/>
<dbReference type="AlphaFoldDB" id="A0AA92UNS5"/>
<gene>
    <name evidence="2" type="ORF">DXA63_03635</name>
</gene>
<sequence length="61" mass="7222">MAFCCFWQQEYLFMPKLMIAKNRKGNNMDYGLLGMYIFLALIAVGSFIYVKIEDRKEQKNS</sequence>
<reference evidence="2 3" key="1">
    <citation type="submission" date="2018-08" db="EMBL/GenBank/DDBJ databases">
        <title>A genome reference for cultivated species of the human gut microbiota.</title>
        <authorList>
            <person name="Zou Y."/>
            <person name="Xue W."/>
            <person name="Luo G."/>
        </authorList>
    </citation>
    <scope>NUCLEOTIDE SEQUENCE [LARGE SCALE GENOMIC DNA]</scope>
    <source>
        <strain evidence="2 3">OF03-3</strain>
    </source>
</reference>
<comment type="caution">
    <text evidence="2">The sequence shown here is derived from an EMBL/GenBank/DDBJ whole genome shotgun (WGS) entry which is preliminary data.</text>
</comment>